<evidence type="ECO:0000256" key="1">
    <source>
        <dbReference type="SAM" id="MobiDB-lite"/>
    </source>
</evidence>
<gene>
    <name evidence="2" type="ORF">CAUJ_LOCUS6884</name>
</gene>
<organism evidence="2 3">
    <name type="scientific">Caenorhabditis auriculariae</name>
    <dbReference type="NCBI Taxonomy" id="2777116"/>
    <lineage>
        <taxon>Eukaryota</taxon>
        <taxon>Metazoa</taxon>
        <taxon>Ecdysozoa</taxon>
        <taxon>Nematoda</taxon>
        <taxon>Chromadorea</taxon>
        <taxon>Rhabditida</taxon>
        <taxon>Rhabditina</taxon>
        <taxon>Rhabditomorpha</taxon>
        <taxon>Rhabditoidea</taxon>
        <taxon>Rhabditidae</taxon>
        <taxon>Peloderinae</taxon>
        <taxon>Caenorhabditis</taxon>
    </lineage>
</organism>
<evidence type="ECO:0000313" key="2">
    <source>
        <dbReference type="EMBL" id="CAD6190965.1"/>
    </source>
</evidence>
<feature type="region of interest" description="Disordered" evidence="1">
    <location>
        <begin position="141"/>
        <end position="173"/>
    </location>
</feature>
<protein>
    <recommendedName>
        <fullName evidence="4">C3H1-type domain-containing protein</fullName>
    </recommendedName>
</protein>
<evidence type="ECO:0000313" key="3">
    <source>
        <dbReference type="Proteomes" id="UP000835052"/>
    </source>
</evidence>
<name>A0A8S1H6C0_9PELO</name>
<feature type="compositionally biased region" description="Polar residues" evidence="1">
    <location>
        <begin position="142"/>
        <end position="170"/>
    </location>
</feature>
<dbReference type="Gene3D" id="4.10.1000.10">
    <property type="entry name" value="Zinc finger, CCCH-type"/>
    <property type="match status" value="1"/>
</dbReference>
<reference evidence="2" key="1">
    <citation type="submission" date="2020-10" db="EMBL/GenBank/DDBJ databases">
        <authorList>
            <person name="Kikuchi T."/>
        </authorList>
    </citation>
    <scope>NUCLEOTIDE SEQUENCE</scope>
    <source>
        <strain evidence="2">NKZ352</strain>
    </source>
</reference>
<dbReference type="AlphaFoldDB" id="A0A8S1H6C0"/>
<comment type="caution">
    <text evidence="2">The sequence shown here is derived from an EMBL/GenBank/DDBJ whole genome shotgun (WGS) entry which is preliminary data.</text>
</comment>
<evidence type="ECO:0008006" key="4">
    <source>
        <dbReference type="Google" id="ProtNLM"/>
    </source>
</evidence>
<keyword evidence="3" id="KW-1185">Reference proteome</keyword>
<dbReference type="EMBL" id="CAJGYM010000018">
    <property type="protein sequence ID" value="CAD6190965.1"/>
    <property type="molecule type" value="Genomic_DNA"/>
</dbReference>
<accession>A0A8S1H6C0</accession>
<feature type="region of interest" description="Disordered" evidence="1">
    <location>
        <begin position="90"/>
        <end position="122"/>
    </location>
</feature>
<dbReference type="Proteomes" id="UP000835052">
    <property type="component" value="Unassembled WGS sequence"/>
</dbReference>
<proteinExistence type="predicted"/>
<sequence length="331" mass="37543">MTARLECYKTPCSPTGLNPFIAPEKQKKLYITMPPGPKSLEYKKLRDLVKENTTEDSRNHAIIFKNRLNDILVELPNAAHSGCFPQKAVSTNLADQENPKKTGGSPYALKNPRRNQKPERSKYVWRATNTTKKEITFIAPPTNKQTIEVQTPQKNDSPTNSTTPRLTSSVRTKRAEARNRLEQLIGDRGKAKKLHDNQPTLKIITDNVETSQLTLAQSGTEPQVRVERDLDEETRTVFISHTSENVSSINQTLDAEQVDIDSVQDNCLLFRFGKCTEPEACRRNHTPPPTETFEQHQDGFFPLVSVNAPVCSEYLKLNCFNARCLMRHVRQ</sequence>